<keyword evidence="2" id="KW-0472">Membrane</keyword>
<dbReference type="OrthoDB" id="8634640at2"/>
<evidence type="ECO:0000313" key="4">
    <source>
        <dbReference type="Proteomes" id="UP000216429"/>
    </source>
</evidence>
<feature type="transmembrane region" description="Helical" evidence="2">
    <location>
        <begin position="79"/>
        <end position="100"/>
    </location>
</feature>
<feature type="compositionally biased region" description="Basic and acidic residues" evidence="1">
    <location>
        <begin position="222"/>
        <end position="243"/>
    </location>
</feature>
<dbReference type="AlphaFoldDB" id="A0A261VSL0"/>
<gene>
    <name evidence="3" type="ORF">CAL22_00635</name>
</gene>
<keyword evidence="4" id="KW-1185">Reference proteome</keyword>
<keyword evidence="2" id="KW-1133">Transmembrane helix</keyword>
<name>A0A261VSL0_9BORD</name>
<feature type="compositionally biased region" description="Basic and acidic residues" evidence="1">
    <location>
        <begin position="189"/>
        <end position="208"/>
    </location>
</feature>
<proteinExistence type="predicted"/>
<dbReference type="RefSeq" id="WP_094809489.1">
    <property type="nucleotide sequence ID" value="NZ_NEVU01000001.1"/>
</dbReference>
<feature type="region of interest" description="Disordered" evidence="1">
    <location>
        <begin position="176"/>
        <end position="243"/>
    </location>
</feature>
<keyword evidence="2" id="KW-0812">Transmembrane</keyword>
<sequence length="243" mass="27498">MMNPTSPERIRQDGRLIGQTLLKLAFPRLVLRAIVLAVIAIIWLLASSWLLGFGKTLAFDGLHSMGQQTVDMLTRINPYFWWGVVLIWTLIVFFSARSWLYASLAAGRAHVVPRDVLAQLRARLSEEVVDVLRWVWGYREEPFTVGDLQRSHQELRRNRIGKIALVREQAAILDQPAHAPRAPVPETARAADRESPRDTGRMAVREPAEPIIEAPRASAPREPGRSPWRQDEGPREPSLGPDR</sequence>
<reference evidence="4" key="1">
    <citation type="submission" date="2017-05" db="EMBL/GenBank/DDBJ databases">
        <title>Complete and WGS of Bordetella genogroups.</title>
        <authorList>
            <person name="Spilker T."/>
            <person name="Lipuma J."/>
        </authorList>
    </citation>
    <scope>NUCLEOTIDE SEQUENCE [LARGE SCALE GENOMIC DNA]</scope>
    <source>
        <strain evidence="4">AU6712</strain>
    </source>
</reference>
<dbReference type="EMBL" id="NEVU01000001">
    <property type="protein sequence ID" value="OZI77094.1"/>
    <property type="molecule type" value="Genomic_DNA"/>
</dbReference>
<evidence type="ECO:0000313" key="3">
    <source>
        <dbReference type="EMBL" id="OZI77094.1"/>
    </source>
</evidence>
<organism evidence="3 4">
    <name type="scientific">Bordetella genomosp. 12</name>
    <dbReference type="NCBI Taxonomy" id="463035"/>
    <lineage>
        <taxon>Bacteria</taxon>
        <taxon>Pseudomonadati</taxon>
        <taxon>Pseudomonadota</taxon>
        <taxon>Betaproteobacteria</taxon>
        <taxon>Burkholderiales</taxon>
        <taxon>Alcaligenaceae</taxon>
        <taxon>Bordetella</taxon>
    </lineage>
</organism>
<comment type="caution">
    <text evidence="3">The sequence shown here is derived from an EMBL/GenBank/DDBJ whole genome shotgun (WGS) entry which is preliminary data.</text>
</comment>
<feature type="transmembrane region" description="Helical" evidence="2">
    <location>
        <begin position="29"/>
        <end position="51"/>
    </location>
</feature>
<accession>A0A261VSL0</accession>
<dbReference type="Proteomes" id="UP000216429">
    <property type="component" value="Unassembled WGS sequence"/>
</dbReference>
<evidence type="ECO:0000256" key="1">
    <source>
        <dbReference type="SAM" id="MobiDB-lite"/>
    </source>
</evidence>
<evidence type="ECO:0000256" key="2">
    <source>
        <dbReference type="SAM" id="Phobius"/>
    </source>
</evidence>
<protein>
    <submittedName>
        <fullName evidence="3">Uncharacterized protein</fullName>
    </submittedName>
</protein>